<dbReference type="ChiTaRS" id="WBP2NL">
    <property type="organism name" value="human"/>
</dbReference>
<reference evidence="1" key="1">
    <citation type="journal article" date="2013" name="PLoS ONE">
        <title>Direct detection of alternative open reading frames translation products in human significantly expands the proteome.</title>
        <authorList>
            <person name="Vanderperre B."/>
            <person name="Lucier J.-F."/>
            <person name="Motard J."/>
            <person name="Tremblay G."/>
            <person name="Vanderperre S."/>
            <person name="Wisztorski M."/>
            <person name="Salzet M."/>
            <person name="Boisvert F.-M."/>
            <person name="Roucou X."/>
        </authorList>
    </citation>
    <scope>NUCLEOTIDE SEQUENCE</scope>
</reference>
<gene>
    <name evidence="1" type="primary">WBP2NL</name>
</gene>
<dbReference type="AlphaFoldDB" id="L8E9M8"/>
<dbReference type="EMBL" id="HF584362">
    <property type="protein sequence ID" value="CCQ43859.1"/>
    <property type="molecule type" value="Genomic_DNA"/>
</dbReference>
<evidence type="ECO:0000313" key="1">
    <source>
        <dbReference type="EMBL" id="CCQ43859.1"/>
    </source>
</evidence>
<accession>L8E9M8</accession>
<dbReference type="OrthoDB" id="1259151at2759"/>
<proteinExistence type="predicted"/>
<protein>
    <submittedName>
        <fullName evidence="1">Alternative protein WBP2NL</fullName>
    </submittedName>
</protein>
<name>L8E9M8_HUMAN</name>
<organism evidence="1">
    <name type="scientific">Homo sapiens</name>
    <name type="common">Human</name>
    <dbReference type="NCBI Taxonomy" id="9606"/>
    <lineage>
        <taxon>Eukaryota</taxon>
        <taxon>Metazoa</taxon>
        <taxon>Chordata</taxon>
        <taxon>Craniata</taxon>
        <taxon>Vertebrata</taxon>
        <taxon>Euteleostomi</taxon>
        <taxon>Mammalia</taxon>
        <taxon>Eutheria</taxon>
        <taxon>Euarchontoglires</taxon>
        <taxon>Primates</taxon>
        <taxon>Haplorrhini</taxon>
        <taxon>Catarrhini</taxon>
        <taxon>Hominidae</taxon>
        <taxon>Homo</taxon>
    </lineage>
</organism>
<sequence>MFSLTSVREMQPEMRKHFYLQRFTNIKTLDMALSHFKICLRENLHVCTKMHVGRFHYIHCF</sequence>